<dbReference type="PROSITE" id="PS00480">
    <property type="entry name" value="CITRATE_SYNTHASE"/>
    <property type="match status" value="1"/>
</dbReference>
<comment type="caution">
    <text evidence="10">The sequence shown here is derived from an EMBL/GenBank/DDBJ whole genome shotgun (WGS) entry which is preliminary data.</text>
</comment>
<gene>
    <name evidence="10" type="primary">gltA</name>
    <name evidence="10" type="ORF">NP603_10270</name>
</gene>
<dbReference type="SUPFAM" id="SSF48256">
    <property type="entry name" value="Citrate synthase"/>
    <property type="match status" value="1"/>
</dbReference>
<evidence type="ECO:0000256" key="2">
    <source>
        <dbReference type="ARBA" id="ARBA00010566"/>
    </source>
</evidence>
<evidence type="ECO:0000256" key="9">
    <source>
        <dbReference type="RuleBase" id="RU003406"/>
    </source>
</evidence>
<dbReference type="GO" id="GO:0036440">
    <property type="term" value="F:citrate synthase activity"/>
    <property type="evidence" value="ECO:0007669"/>
    <property type="project" value="UniProtKB-EC"/>
</dbReference>
<organism evidence="10 11">
    <name type="scientific">Methylomonas aurea</name>
    <dbReference type="NCBI Taxonomy" id="2952224"/>
    <lineage>
        <taxon>Bacteria</taxon>
        <taxon>Pseudomonadati</taxon>
        <taxon>Pseudomonadota</taxon>
        <taxon>Gammaproteobacteria</taxon>
        <taxon>Methylococcales</taxon>
        <taxon>Methylococcaceae</taxon>
        <taxon>Methylomonas</taxon>
    </lineage>
</organism>
<keyword evidence="11" id="KW-1185">Reference proteome</keyword>
<dbReference type="Gene3D" id="1.10.580.10">
    <property type="entry name" value="Citrate Synthase, domain 1"/>
    <property type="match status" value="1"/>
</dbReference>
<dbReference type="InterPro" id="IPR036969">
    <property type="entry name" value="Citrate_synthase_sf"/>
</dbReference>
<dbReference type="Proteomes" id="UP001524569">
    <property type="component" value="Unassembled WGS sequence"/>
</dbReference>
<evidence type="ECO:0000256" key="4">
    <source>
        <dbReference type="ARBA" id="ARBA00022679"/>
    </source>
</evidence>
<reference evidence="10 11" key="1">
    <citation type="submission" date="2022-07" db="EMBL/GenBank/DDBJ databases">
        <title>Methylomonas rivi sp. nov., Methylomonas rosea sp. nov., Methylomonas aureus sp. nov. and Methylomonas subterranea sp. nov., four novel methanotrophs isolated from a freshwater creek and the deep terrestrial subsurface.</title>
        <authorList>
            <person name="Abin C."/>
            <person name="Sankaranarayanan K."/>
            <person name="Garner C."/>
            <person name="Sindelar R."/>
            <person name="Kotary K."/>
            <person name="Garner R."/>
            <person name="Barclay S."/>
            <person name="Lawson P."/>
            <person name="Krumholz L."/>
        </authorList>
    </citation>
    <scope>NUCLEOTIDE SEQUENCE [LARGE SCALE GENOMIC DNA]</scope>
    <source>
        <strain evidence="10 11">SURF-1</strain>
    </source>
</reference>
<dbReference type="RefSeq" id="WP_256610780.1">
    <property type="nucleotide sequence ID" value="NZ_JANIBM010000009.1"/>
</dbReference>
<keyword evidence="4 7" id="KW-0808">Transferase</keyword>
<dbReference type="InterPro" id="IPR002020">
    <property type="entry name" value="Citrate_synthase"/>
</dbReference>
<dbReference type="InterPro" id="IPR010953">
    <property type="entry name" value="Citrate_synthase_typ-I"/>
</dbReference>
<dbReference type="InterPro" id="IPR016142">
    <property type="entry name" value="Citrate_synth-like_lrg_a-sub"/>
</dbReference>
<dbReference type="CDD" id="cd06114">
    <property type="entry name" value="EcCS_like"/>
    <property type="match status" value="1"/>
</dbReference>
<dbReference type="Gene3D" id="2.20.28.60">
    <property type="match status" value="1"/>
</dbReference>
<protein>
    <recommendedName>
        <fullName evidence="6 7">Citrate synthase</fullName>
    </recommendedName>
</protein>
<keyword evidence="3 8" id="KW-0816">Tricarboxylic acid cycle</keyword>
<evidence type="ECO:0000256" key="5">
    <source>
        <dbReference type="ARBA" id="ARBA00049288"/>
    </source>
</evidence>
<sequence>MTDQKVTLKRDGQEQVVELPVTAGTMGPSVIDIRSLYAQTGCFTYDPGFTSTASCTSKITFIDGDAGVLLYRGYPIEQLAEKCDFLEVCYLLLNGDLPNGAEMKGFVTTISQHVMVHEQLIKFYSGFRRDAHPMAVLVGVVGALSAFYHDVMDITCKEDRYISAIRLIAKMPTMVAMCYKYSIGMPFIYPKRKLGYAENFMRMMHGDPGEDYLANPVLMRALDRILILHADHEQNASTSTVRLAGSSGANPYACVAAGIACLWGAAHGGANEAVLNMLEEIGDVSRIGEYVARAKDKNDPFRLMGFGHRVYKNYDPRAKLMRQTCHEVLDELDLNDDRLFKLAMELERIALEDPYFVEKKLYPNVDFYSGIVLRALGIPTEMFTAIFALARSVGWIAQWDEMISDPELKIGRPRQLYRGVTTRDVKPISAR</sequence>
<evidence type="ECO:0000256" key="3">
    <source>
        <dbReference type="ARBA" id="ARBA00022532"/>
    </source>
</evidence>
<keyword evidence="10" id="KW-0012">Acyltransferase</keyword>
<dbReference type="Gene3D" id="1.10.230.10">
    <property type="entry name" value="Cytochrome P450-Terp, domain 2"/>
    <property type="match status" value="1"/>
</dbReference>
<comment type="pathway">
    <text evidence="1 8">Carbohydrate metabolism; tricarboxylic acid cycle; isocitrate from oxaloacetate: step 1/2.</text>
</comment>
<dbReference type="PRINTS" id="PR00143">
    <property type="entry name" value="CITRTSNTHASE"/>
</dbReference>
<evidence type="ECO:0000256" key="6">
    <source>
        <dbReference type="NCBIfam" id="TIGR01798"/>
    </source>
</evidence>
<dbReference type="PANTHER" id="PTHR42871">
    <property type="entry name" value="CITRATE SYNTHASE"/>
    <property type="match status" value="1"/>
</dbReference>
<dbReference type="PANTHER" id="PTHR42871:SF1">
    <property type="entry name" value="CITRATE SYNTHASE"/>
    <property type="match status" value="1"/>
</dbReference>
<dbReference type="PIRSF" id="PIRSF001369">
    <property type="entry name" value="Citrate_synth"/>
    <property type="match status" value="1"/>
</dbReference>
<evidence type="ECO:0000256" key="8">
    <source>
        <dbReference type="RuleBase" id="RU003370"/>
    </source>
</evidence>
<dbReference type="NCBIfam" id="TIGR01798">
    <property type="entry name" value="cit_synth_I"/>
    <property type="match status" value="1"/>
</dbReference>
<dbReference type="Pfam" id="PF00285">
    <property type="entry name" value="Citrate_synt"/>
    <property type="match status" value="1"/>
</dbReference>
<dbReference type="InterPro" id="IPR016143">
    <property type="entry name" value="Citrate_synth-like_sm_a-sub"/>
</dbReference>
<comment type="similarity">
    <text evidence="2 7 9">Belongs to the citrate synthase family.</text>
</comment>
<accession>A0ABT1UGY5</accession>
<dbReference type="NCBIfam" id="NF004126">
    <property type="entry name" value="PRK05614.1"/>
    <property type="match status" value="1"/>
</dbReference>
<comment type="catalytic activity">
    <reaction evidence="5 8">
        <text>oxaloacetate + acetyl-CoA + H2O = citrate + CoA + H(+)</text>
        <dbReference type="Rhea" id="RHEA:16845"/>
        <dbReference type="ChEBI" id="CHEBI:15377"/>
        <dbReference type="ChEBI" id="CHEBI:15378"/>
        <dbReference type="ChEBI" id="CHEBI:16452"/>
        <dbReference type="ChEBI" id="CHEBI:16947"/>
        <dbReference type="ChEBI" id="CHEBI:57287"/>
        <dbReference type="ChEBI" id="CHEBI:57288"/>
        <dbReference type="EC" id="2.3.3.16"/>
    </reaction>
</comment>
<name>A0ABT1UGY5_9GAMM</name>
<proteinExistence type="inferred from homology"/>
<dbReference type="InterPro" id="IPR019810">
    <property type="entry name" value="Citrate_synthase_AS"/>
</dbReference>
<dbReference type="InterPro" id="IPR024176">
    <property type="entry name" value="Citrate_synthase_bac-typ"/>
</dbReference>
<evidence type="ECO:0000256" key="1">
    <source>
        <dbReference type="ARBA" id="ARBA00004751"/>
    </source>
</evidence>
<evidence type="ECO:0000256" key="7">
    <source>
        <dbReference type="PIRNR" id="PIRNR001369"/>
    </source>
</evidence>
<evidence type="ECO:0000313" key="10">
    <source>
        <dbReference type="EMBL" id="MCQ8181493.1"/>
    </source>
</evidence>
<dbReference type="EMBL" id="JANIBM010000009">
    <property type="protein sequence ID" value="MCQ8181493.1"/>
    <property type="molecule type" value="Genomic_DNA"/>
</dbReference>
<evidence type="ECO:0000313" key="11">
    <source>
        <dbReference type="Proteomes" id="UP001524569"/>
    </source>
</evidence>